<dbReference type="InterPro" id="IPR008949">
    <property type="entry name" value="Isoprenoid_synthase_dom_sf"/>
</dbReference>
<dbReference type="Gene3D" id="1.10.600.10">
    <property type="entry name" value="Farnesyl Diphosphate Synthase"/>
    <property type="match status" value="1"/>
</dbReference>
<dbReference type="SFLD" id="SFLDG01018">
    <property type="entry name" value="Squalene/Phytoene_Synthase_Lik"/>
    <property type="match status" value="1"/>
</dbReference>
<name>A0ABV0AN28_9ACTN</name>
<feature type="region of interest" description="Disordered" evidence="1">
    <location>
        <begin position="1"/>
        <end position="29"/>
    </location>
</feature>
<dbReference type="InterPro" id="IPR002060">
    <property type="entry name" value="Squ/phyt_synthse"/>
</dbReference>
<dbReference type="CDD" id="cd00683">
    <property type="entry name" value="Trans_IPPS_HH"/>
    <property type="match status" value="1"/>
</dbReference>
<dbReference type="Proteomes" id="UP001447516">
    <property type="component" value="Unassembled WGS sequence"/>
</dbReference>
<gene>
    <name evidence="2" type="ORF">AAH991_16360</name>
</gene>
<dbReference type="Pfam" id="PF00494">
    <property type="entry name" value="SQS_PSY"/>
    <property type="match status" value="1"/>
</dbReference>
<protein>
    <submittedName>
        <fullName evidence="2">Squalene/phytoene synthase family protein</fullName>
    </submittedName>
</protein>
<dbReference type="SFLD" id="SFLDS00005">
    <property type="entry name" value="Isoprenoid_Synthase_Type_I"/>
    <property type="match status" value="1"/>
</dbReference>
<reference evidence="2 3" key="1">
    <citation type="submission" date="2024-05" db="EMBL/GenBank/DDBJ databases">
        <title>Microbispora sp.ZYX-F-249.</title>
        <authorList>
            <person name="Xie H."/>
        </authorList>
    </citation>
    <scope>NUCLEOTIDE SEQUENCE [LARGE SCALE GENOMIC DNA]</scope>
    <source>
        <strain evidence="2 3">ZYX-F-249</strain>
    </source>
</reference>
<feature type="compositionally biased region" description="Low complexity" evidence="1">
    <location>
        <begin position="20"/>
        <end position="29"/>
    </location>
</feature>
<organism evidence="2 3">
    <name type="scientific">Microbispora maris</name>
    <dbReference type="NCBI Taxonomy" id="3144104"/>
    <lineage>
        <taxon>Bacteria</taxon>
        <taxon>Bacillati</taxon>
        <taxon>Actinomycetota</taxon>
        <taxon>Actinomycetes</taxon>
        <taxon>Streptosporangiales</taxon>
        <taxon>Streptosporangiaceae</taxon>
        <taxon>Microbispora</taxon>
    </lineage>
</organism>
<dbReference type="EMBL" id="JBDJAW010000012">
    <property type="protein sequence ID" value="MEN3536689.1"/>
    <property type="molecule type" value="Genomic_DNA"/>
</dbReference>
<feature type="compositionally biased region" description="Pro residues" evidence="1">
    <location>
        <begin position="7"/>
        <end position="19"/>
    </location>
</feature>
<dbReference type="InterPro" id="IPR044843">
    <property type="entry name" value="Trans_IPPS_bact-type"/>
</dbReference>
<evidence type="ECO:0000256" key="1">
    <source>
        <dbReference type="SAM" id="MobiDB-lite"/>
    </source>
</evidence>
<proteinExistence type="predicted"/>
<dbReference type="RefSeq" id="WP_346226677.1">
    <property type="nucleotide sequence ID" value="NZ_JBDJAW010000012.1"/>
</dbReference>
<evidence type="ECO:0000313" key="2">
    <source>
        <dbReference type="EMBL" id="MEN3536689.1"/>
    </source>
</evidence>
<dbReference type="InterPro" id="IPR033904">
    <property type="entry name" value="Trans_IPPS_HH"/>
</dbReference>
<accession>A0ABV0AN28</accession>
<keyword evidence="3" id="KW-1185">Reference proteome</keyword>
<dbReference type="PANTHER" id="PTHR31480">
    <property type="entry name" value="BIFUNCTIONAL LYCOPENE CYCLASE/PHYTOENE SYNTHASE"/>
    <property type="match status" value="1"/>
</dbReference>
<evidence type="ECO:0000313" key="3">
    <source>
        <dbReference type="Proteomes" id="UP001447516"/>
    </source>
</evidence>
<dbReference type="SFLD" id="SFLDG01212">
    <property type="entry name" value="Phytoene_synthase_like"/>
    <property type="match status" value="1"/>
</dbReference>
<comment type="caution">
    <text evidence="2">The sequence shown here is derived from an EMBL/GenBank/DDBJ whole genome shotgun (WGS) entry which is preliminary data.</text>
</comment>
<dbReference type="SUPFAM" id="SSF48576">
    <property type="entry name" value="Terpenoid synthases"/>
    <property type="match status" value="1"/>
</dbReference>
<sequence length="326" mass="34692">MTVPGAIPDPVPDRPPGPALRPVGAGPARAPAPVPLPLAYRHCERVVRTRARNFAYGIRLLAPPERRALSALYAFARRIDDIGDAAGPVDERLAALEEERAGLRAPRPDPADPVLVALRDTAARFPVPLEAFEELIDGCAADVAGAHYQSHDDLVGYCREVAGSIGRLSLGVFGLADGPGRDAGALRRAARLADSLGVALQLTNVLRDLREDRCAGRVYLPADDLRRFGCTLGLDASGAFTDPPERLARLVRYEAGRALGWYAEGTRLIPLLDRRSAACTAAMAGIYRRLLARIAADPARALAGRLSLTPWAKAMVAARAIAGAAR</sequence>